<dbReference type="SUPFAM" id="SSF50249">
    <property type="entry name" value="Nucleic acid-binding proteins"/>
    <property type="match status" value="1"/>
</dbReference>
<dbReference type="GO" id="GO:0003735">
    <property type="term" value="F:structural constituent of ribosome"/>
    <property type="evidence" value="ECO:0007669"/>
    <property type="project" value="UniProtKB-UniRule"/>
</dbReference>
<evidence type="ECO:0000313" key="9">
    <source>
        <dbReference type="Proteomes" id="UP000555828"/>
    </source>
</evidence>
<dbReference type="InterPro" id="IPR019979">
    <property type="entry name" value="Ribosomal_uS17_CS"/>
</dbReference>
<evidence type="ECO:0000256" key="4">
    <source>
        <dbReference type="ARBA" id="ARBA00022980"/>
    </source>
</evidence>
<sequence length="99" mass="11376">MPKKKLVGEVVSDKMDKTVVVAVSTLVKHPRVGKYIKRTKKYYAHDENNECRDGDIVEIIESRPLSKLKRWRVLRIVERSVFADETLDEETEGGSSDDN</sequence>
<keyword evidence="4 6" id="KW-0689">Ribosomal protein</keyword>
<gene>
    <name evidence="6" type="primary">rpsQ</name>
    <name evidence="8" type="ORF">HNP65_000649</name>
</gene>
<keyword evidence="2 6" id="KW-0699">rRNA-binding</keyword>
<comment type="similarity">
    <text evidence="1 6 7">Belongs to the universal ribosomal protein uS17 family.</text>
</comment>
<dbReference type="Gene3D" id="2.40.50.140">
    <property type="entry name" value="Nucleic acid-binding proteins"/>
    <property type="match status" value="1"/>
</dbReference>
<protein>
    <recommendedName>
        <fullName evidence="6">Small ribosomal subunit protein uS17</fullName>
    </recommendedName>
</protein>
<organism evidence="8 9">
    <name type="scientific">Thermosipho japonicus</name>
    <dbReference type="NCBI Taxonomy" id="90323"/>
    <lineage>
        <taxon>Bacteria</taxon>
        <taxon>Thermotogati</taxon>
        <taxon>Thermotogota</taxon>
        <taxon>Thermotogae</taxon>
        <taxon>Thermotogales</taxon>
        <taxon>Fervidobacteriaceae</taxon>
        <taxon>Thermosipho</taxon>
    </lineage>
</organism>
<dbReference type="NCBIfam" id="TIGR03635">
    <property type="entry name" value="uS17_bact"/>
    <property type="match status" value="1"/>
</dbReference>
<evidence type="ECO:0000256" key="7">
    <source>
        <dbReference type="RuleBase" id="RU003872"/>
    </source>
</evidence>
<keyword evidence="3 6" id="KW-0694">RNA-binding</keyword>
<dbReference type="PANTHER" id="PTHR10744:SF1">
    <property type="entry name" value="SMALL RIBOSOMAL SUBUNIT PROTEIN US17M"/>
    <property type="match status" value="1"/>
</dbReference>
<dbReference type="InterPro" id="IPR000266">
    <property type="entry name" value="Ribosomal_uS17"/>
</dbReference>
<comment type="caution">
    <text evidence="8">The sequence shown here is derived from an EMBL/GenBank/DDBJ whole genome shotgun (WGS) entry which is preliminary data.</text>
</comment>
<dbReference type="Proteomes" id="UP000555828">
    <property type="component" value="Unassembled WGS sequence"/>
</dbReference>
<keyword evidence="5 6" id="KW-0687">Ribonucleoprotein</keyword>
<dbReference type="InterPro" id="IPR019984">
    <property type="entry name" value="Ribosomal_uS17_bact/chlr"/>
</dbReference>
<reference evidence="8 9" key="1">
    <citation type="submission" date="2020-08" db="EMBL/GenBank/DDBJ databases">
        <title>Genomic Encyclopedia of Type Strains, Phase IV (KMG-IV): sequencing the most valuable type-strain genomes for metagenomic binning, comparative biology and taxonomic classification.</title>
        <authorList>
            <person name="Goeker M."/>
        </authorList>
    </citation>
    <scope>NUCLEOTIDE SEQUENCE [LARGE SCALE GENOMIC DNA]</scope>
    <source>
        <strain evidence="8 9">DSM 13481</strain>
    </source>
</reference>
<dbReference type="EMBL" id="JACHEX010000001">
    <property type="protein sequence ID" value="MBB6062227.1"/>
    <property type="molecule type" value="Genomic_DNA"/>
</dbReference>
<dbReference type="AlphaFoldDB" id="A0A841GIM0"/>
<name>A0A841GIM0_9BACT</name>
<dbReference type="GO" id="GO:0022627">
    <property type="term" value="C:cytosolic small ribosomal subunit"/>
    <property type="evidence" value="ECO:0007669"/>
    <property type="project" value="UniProtKB-UniRule"/>
</dbReference>
<dbReference type="GO" id="GO:0006412">
    <property type="term" value="P:translation"/>
    <property type="evidence" value="ECO:0007669"/>
    <property type="project" value="UniProtKB-UniRule"/>
</dbReference>
<evidence type="ECO:0000256" key="2">
    <source>
        <dbReference type="ARBA" id="ARBA00022730"/>
    </source>
</evidence>
<dbReference type="PANTHER" id="PTHR10744">
    <property type="entry name" value="40S RIBOSOMAL PROTEIN S11 FAMILY MEMBER"/>
    <property type="match status" value="1"/>
</dbReference>
<dbReference type="RefSeq" id="WP_126992591.1">
    <property type="nucleotide sequence ID" value="NZ_JACHEX010000001.1"/>
</dbReference>
<comment type="subunit">
    <text evidence="6">Part of the 30S ribosomal subunit.</text>
</comment>
<evidence type="ECO:0000256" key="6">
    <source>
        <dbReference type="HAMAP-Rule" id="MF_01345"/>
    </source>
</evidence>
<evidence type="ECO:0000256" key="5">
    <source>
        <dbReference type="ARBA" id="ARBA00023274"/>
    </source>
</evidence>
<evidence type="ECO:0000313" key="8">
    <source>
        <dbReference type="EMBL" id="MBB6062227.1"/>
    </source>
</evidence>
<dbReference type="CDD" id="cd00364">
    <property type="entry name" value="Ribosomal_uS17"/>
    <property type="match status" value="1"/>
</dbReference>
<dbReference type="NCBIfam" id="NF004123">
    <property type="entry name" value="PRK05610.1"/>
    <property type="match status" value="1"/>
</dbReference>
<evidence type="ECO:0000256" key="1">
    <source>
        <dbReference type="ARBA" id="ARBA00010254"/>
    </source>
</evidence>
<accession>A0A841GIM0</accession>
<dbReference type="Pfam" id="PF00366">
    <property type="entry name" value="Ribosomal_S17"/>
    <property type="match status" value="1"/>
</dbReference>
<evidence type="ECO:0000256" key="3">
    <source>
        <dbReference type="ARBA" id="ARBA00022884"/>
    </source>
</evidence>
<comment type="function">
    <text evidence="6">One of the primary rRNA binding proteins, it binds specifically to the 5'-end of 16S ribosomal RNA.</text>
</comment>
<dbReference type="HAMAP" id="MF_01345_B">
    <property type="entry name" value="Ribosomal_uS17_B"/>
    <property type="match status" value="1"/>
</dbReference>
<proteinExistence type="inferred from homology"/>
<dbReference type="PROSITE" id="PS00056">
    <property type="entry name" value="RIBOSOMAL_S17"/>
    <property type="match status" value="1"/>
</dbReference>
<keyword evidence="9" id="KW-1185">Reference proteome</keyword>
<dbReference type="PRINTS" id="PR00973">
    <property type="entry name" value="RIBOSOMALS17"/>
</dbReference>
<dbReference type="GO" id="GO:0019843">
    <property type="term" value="F:rRNA binding"/>
    <property type="evidence" value="ECO:0007669"/>
    <property type="project" value="UniProtKB-UniRule"/>
</dbReference>
<dbReference type="InterPro" id="IPR012340">
    <property type="entry name" value="NA-bd_OB-fold"/>
</dbReference>